<dbReference type="PROSITE" id="PS50109">
    <property type="entry name" value="HIS_KIN"/>
    <property type="match status" value="1"/>
</dbReference>
<dbReference type="InterPro" id="IPR050482">
    <property type="entry name" value="Sensor_HK_TwoCompSys"/>
</dbReference>
<dbReference type="InterPro" id="IPR007891">
    <property type="entry name" value="CHASE3"/>
</dbReference>
<evidence type="ECO:0000313" key="6">
    <source>
        <dbReference type="EMBL" id="QID19506.1"/>
    </source>
</evidence>
<dbReference type="GO" id="GO:0000155">
    <property type="term" value="F:phosphorelay sensor kinase activity"/>
    <property type="evidence" value="ECO:0007669"/>
    <property type="project" value="InterPro"/>
</dbReference>
<keyword evidence="1" id="KW-0808">Transferase</keyword>
<feature type="transmembrane region" description="Helical" evidence="4">
    <location>
        <begin position="192"/>
        <end position="211"/>
    </location>
</feature>
<dbReference type="InterPro" id="IPR011712">
    <property type="entry name" value="Sig_transdc_His_kin_sub3_dim/P"/>
</dbReference>
<dbReference type="Pfam" id="PF07730">
    <property type="entry name" value="HisKA_3"/>
    <property type="match status" value="1"/>
</dbReference>
<feature type="domain" description="Histidine kinase" evidence="5">
    <location>
        <begin position="261"/>
        <end position="456"/>
    </location>
</feature>
<keyword evidence="3" id="KW-0902">Two-component regulatory system</keyword>
<evidence type="ECO:0000256" key="4">
    <source>
        <dbReference type="SAM" id="Phobius"/>
    </source>
</evidence>
<organism evidence="6 7">
    <name type="scientific">Nitrogeniibacter mangrovi</name>
    <dbReference type="NCBI Taxonomy" id="2016596"/>
    <lineage>
        <taxon>Bacteria</taxon>
        <taxon>Pseudomonadati</taxon>
        <taxon>Pseudomonadota</taxon>
        <taxon>Betaproteobacteria</taxon>
        <taxon>Rhodocyclales</taxon>
        <taxon>Zoogloeaceae</taxon>
        <taxon>Nitrogeniibacter</taxon>
    </lineage>
</organism>
<keyword evidence="4" id="KW-0812">Transmembrane</keyword>
<dbReference type="CDD" id="cd16917">
    <property type="entry name" value="HATPase_UhpB-NarQ-NarX-like"/>
    <property type="match status" value="1"/>
</dbReference>
<proteinExistence type="predicted"/>
<dbReference type="Proteomes" id="UP000501991">
    <property type="component" value="Chromosome"/>
</dbReference>
<evidence type="ECO:0000256" key="2">
    <source>
        <dbReference type="ARBA" id="ARBA00022777"/>
    </source>
</evidence>
<evidence type="ECO:0000259" key="5">
    <source>
        <dbReference type="PROSITE" id="PS50109"/>
    </source>
</evidence>
<reference evidence="6 7" key="1">
    <citation type="submission" date="2020-02" db="EMBL/GenBank/DDBJ databases">
        <title>Nitrogenibacter mangrovi gen. nov., sp. nov. isolated from mangrove sediment, a denitrifying betaproteobacterium.</title>
        <authorList>
            <person name="Liao H."/>
            <person name="Tian Y."/>
        </authorList>
    </citation>
    <scope>NUCLEOTIDE SEQUENCE [LARGE SCALE GENOMIC DNA]</scope>
    <source>
        <strain evidence="6 7">M9-3-2</strain>
    </source>
</reference>
<sequence>MKHALPPVAEVGRTVRRWRDLLMILGGVVVLVVSALSVWQAMSSERALAELDLQAERLGRLDSLLIRMVEAESGVRGYLLSRKKGYLTPYFDNLTAIEYTLEQIRHDVGPGAQDQEDLAQLTGLVTLKLRILASAVSQGNAGTEAPPGRAEPEGLRYMEKIRMRVAALKYRMATRAQQSLDRSIVHIRSTRWVVAVLSVVAVLLLVWLYVLQQRQARLGARIDALLRTENDHLEAQVRARTAELSDLASYLTDTREAEQARLARELHDELGALLTAAKMDAGWIGRKLDGADADGLRERIERLKGMLDEGIALKRRITDGLRPPLLEELGLSAALQELAEDFARRDGVAVALSLPEAPIELPPDRALALYRIAQEALTNVRRHARATQVSLRLACTATGIELTVEDDGVGFTPSAGAHHHGLAGMRHRMQMFAGRCDIASAPGAGTRIHACMPPGP</sequence>
<dbReference type="Pfam" id="PF05227">
    <property type="entry name" value="CHASE3"/>
    <property type="match status" value="1"/>
</dbReference>
<dbReference type="EMBL" id="CP048836">
    <property type="protein sequence ID" value="QID19506.1"/>
    <property type="molecule type" value="Genomic_DNA"/>
</dbReference>
<name>A0A6C1B6W4_9RHOO</name>
<dbReference type="PANTHER" id="PTHR24421:SF58">
    <property type="entry name" value="SIGNAL TRANSDUCTION HISTIDINE-PROTEIN KINASE_PHOSPHATASE UHPB"/>
    <property type="match status" value="1"/>
</dbReference>
<keyword evidence="7" id="KW-1185">Reference proteome</keyword>
<dbReference type="Pfam" id="PF02518">
    <property type="entry name" value="HATPase_c"/>
    <property type="match status" value="1"/>
</dbReference>
<dbReference type="AlphaFoldDB" id="A0A6C1B6W4"/>
<protein>
    <submittedName>
        <fullName evidence="6">Histidine kinase</fullName>
    </submittedName>
</protein>
<dbReference type="CDD" id="cd19410">
    <property type="entry name" value="HK9-like_sensor"/>
    <property type="match status" value="1"/>
</dbReference>
<dbReference type="KEGG" id="azq:G3580_18905"/>
<keyword evidence="4" id="KW-1133">Transmembrane helix</keyword>
<dbReference type="SUPFAM" id="SSF55874">
    <property type="entry name" value="ATPase domain of HSP90 chaperone/DNA topoisomerase II/histidine kinase"/>
    <property type="match status" value="1"/>
</dbReference>
<dbReference type="GO" id="GO:0046983">
    <property type="term" value="F:protein dimerization activity"/>
    <property type="evidence" value="ECO:0007669"/>
    <property type="project" value="InterPro"/>
</dbReference>
<accession>A0A6C1B6W4</accession>
<dbReference type="GO" id="GO:0016020">
    <property type="term" value="C:membrane"/>
    <property type="evidence" value="ECO:0007669"/>
    <property type="project" value="InterPro"/>
</dbReference>
<dbReference type="RefSeq" id="WP_173768180.1">
    <property type="nucleotide sequence ID" value="NZ_CP048836.1"/>
</dbReference>
<evidence type="ECO:0000256" key="1">
    <source>
        <dbReference type="ARBA" id="ARBA00022679"/>
    </source>
</evidence>
<dbReference type="Gene3D" id="1.20.5.1930">
    <property type="match status" value="1"/>
</dbReference>
<keyword evidence="4" id="KW-0472">Membrane</keyword>
<keyword evidence="2 6" id="KW-0418">Kinase</keyword>
<gene>
    <name evidence="6" type="ORF">G3580_18905</name>
</gene>
<evidence type="ECO:0000313" key="7">
    <source>
        <dbReference type="Proteomes" id="UP000501991"/>
    </source>
</evidence>
<dbReference type="InterPro" id="IPR005467">
    <property type="entry name" value="His_kinase_dom"/>
</dbReference>
<evidence type="ECO:0000256" key="3">
    <source>
        <dbReference type="ARBA" id="ARBA00023012"/>
    </source>
</evidence>
<dbReference type="InterPro" id="IPR036890">
    <property type="entry name" value="HATPase_C_sf"/>
</dbReference>
<dbReference type="SMART" id="SM00387">
    <property type="entry name" value="HATPase_c"/>
    <property type="match status" value="1"/>
</dbReference>
<dbReference type="PANTHER" id="PTHR24421">
    <property type="entry name" value="NITRATE/NITRITE SENSOR PROTEIN NARX-RELATED"/>
    <property type="match status" value="1"/>
</dbReference>
<dbReference type="InterPro" id="IPR003594">
    <property type="entry name" value="HATPase_dom"/>
</dbReference>
<dbReference type="Gene3D" id="3.30.565.10">
    <property type="entry name" value="Histidine kinase-like ATPase, C-terminal domain"/>
    <property type="match status" value="1"/>
</dbReference>
<feature type="transmembrane region" description="Helical" evidence="4">
    <location>
        <begin position="21"/>
        <end position="42"/>
    </location>
</feature>